<proteinExistence type="predicted"/>
<evidence type="ECO:0000313" key="4">
    <source>
        <dbReference type="Proteomes" id="UP000010164"/>
    </source>
</evidence>
<dbReference type="RefSeq" id="WP_008927510.1">
    <property type="nucleotide sequence ID" value="NZ_AMRJ01000001.1"/>
</dbReference>
<dbReference type="PATRIC" id="fig|1177179.3.peg.312"/>
<sequence>MRFGLALFMLVWPLLGLAGEANSKRIYGLQEKVHIHELGIDLPAKLDTGAESASLSARYIKVFERDGVKMVEFDLAVSHADREKWGITQDQWDDVQLPLSKHVRIKRRAESLAGEETDYSRRPVVALTLCMGGHRATVDVNLTDRSDFQYPLLVGAEALRALDAVVDPSQSMTAASPSCDRGNADNNTKEAAEAQ</sequence>
<dbReference type="Pfam" id="PF05618">
    <property type="entry name" value="Zn_protease"/>
    <property type="match status" value="1"/>
</dbReference>
<evidence type="ECO:0000313" key="3">
    <source>
        <dbReference type="EMBL" id="EKF76147.1"/>
    </source>
</evidence>
<dbReference type="PANTHER" id="PTHR38037">
    <property type="entry name" value="ZN_PROTEASE DOMAIN-CONTAINING PROTEIN"/>
    <property type="match status" value="1"/>
</dbReference>
<dbReference type="InterPro" id="IPR021109">
    <property type="entry name" value="Peptidase_aspartic_dom_sf"/>
</dbReference>
<keyword evidence="4" id="KW-1185">Reference proteome</keyword>
<reference evidence="3 4" key="1">
    <citation type="journal article" date="2012" name="J. Bacteriol.">
        <title>Genome Sequence of the Alkane-Degrading Bacterium Alcanivorax hongdengensis Type Strain A-11-3.</title>
        <authorList>
            <person name="Lai Q."/>
            <person name="Shao Z."/>
        </authorList>
    </citation>
    <scope>NUCLEOTIDE SEQUENCE [LARGE SCALE GENOMIC DNA]</scope>
    <source>
        <strain evidence="3 4">A-11-3</strain>
    </source>
</reference>
<feature type="domain" description="Retropepsin-like aspartic endopeptidase" evidence="2">
    <location>
        <begin position="26"/>
        <end position="174"/>
    </location>
</feature>
<dbReference type="SUPFAM" id="SSF50630">
    <property type="entry name" value="Acid proteases"/>
    <property type="match status" value="1"/>
</dbReference>
<dbReference type="eggNOG" id="COG4067">
    <property type="taxonomic scope" value="Bacteria"/>
</dbReference>
<organism evidence="3 4">
    <name type="scientific">Alcanivorax hongdengensis A-11-3</name>
    <dbReference type="NCBI Taxonomy" id="1177179"/>
    <lineage>
        <taxon>Bacteria</taxon>
        <taxon>Pseudomonadati</taxon>
        <taxon>Pseudomonadota</taxon>
        <taxon>Gammaproteobacteria</taxon>
        <taxon>Oceanospirillales</taxon>
        <taxon>Alcanivoracaceae</taxon>
        <taxon>Alcanivorax</taxon>
    </lineage>
</organism>
<name>L0WIY2_9GAMM</name>
<evidence type="ECO:0000259" key="2">
    <source>
        <dbReference type="Pfam" id="PF05618"/>
    </source>
</evidence>
<protein>
    <recommendedName>
        <fullName evidence="2">Retropepsin-like aspartic endopeptidase domain-containing protein</fullName>
    </recommendedName>
</protein>
<dbReference type="EMBL" id="AMRJ01000001">
    <property type="protein sequence ID" value="EKF76147.1"/>
    <property type="molecule type" value="Genomic_DNA"/>
</dbReference>
<comment type="caution">
    <text evidence="3">The sequence shown here is derived from an EMBL/GenBank/DDBJ whole genome shotgun (WGS) entry which is preliminary data.</text>
</comment>
<evidence type="ECO:0000256" key="1">
    <source>
        <dbReference type="SAM" id="MobiDB-lite"/>
    </source>
</evidence>
<dbReference type="STRING" id="1177179.A11A3_01595"/>
<dbReference type="OrthoDB" id="8546610at2"/>
<dbReference type="InterPro" id="IPR008503">
    <property type="entry name" value="Asp_endopeptidase"/>
</dbReference>
<dbReference type="Gene3D" id="2.40.70.10">
    <property type="entry name" value="Acid Proteases"/>
    <property type="match status" value="1"/>
</dbReference>
<accession>L0WIY2</accession>
<dbReference type="Proteomes" id="UP000010164">
    <property type="component" value="Unassembled WGS sequence"/>
</dbReference>
<gene>
    <name evidence="3" type="ORF">A11A3_01595</name>
</gene>
<feature type="region of interest" description="Disordered" evidence="1">
    <location>
        <begin position="171"/>
        <end position="195"/>
    </location>
</feature>
<dbReference type="PANTHER" id="PTHR38037:SF2">
    <property type="entry name" value="ATP-DEPENDENT ZINC PROTEASE DOMAIN-CONTAINING PROTEIN-RELATED"/>
    <property type="match status" value="1"/>
</dbReference>
<dbReference type="AlphaFoldDB" id="L0WIY2"/>